<dbReference type="SMART" id="SM00220">
    <property type="entry name" value="S_TKc"/>
    <property type="match status" value="1"/>
</dbReference>
<comment type="caution">
    <text evidence="6">The sequence shown here is derived from an EMBL/GenBank/DDBJ whole genome shotgun (WGS) entry which is preliminary data.</text>
</comment>
<evidence type="ECO:0000313" key="7">
    <source>
        <dbReference type="Proteomes" id="UP000238823"/>
    </source>
</evidence>
<dbReference type="PROSITE" id="PS50011">
    <property type="entry name" value="PROTEIN_KINASE_DOM"/>
    <property type="match status" value="1"/>
</dbReference>
<dbReference type="SUPFAM" id="SSF56112">
    <property type="entry name" value="Protein kinase-like (PK-like)"/>
    <property type="match status" value="1"/>
</dbReference>
<evidence type="ECO:0000256" key="4">
    <source>
        <dbReference type="ARBA" id="ARBA00022840"/>
    </source>
</evidence>
<sequence length="899" mass="96186">MPNRTSDETAPPVGDLDAFERARVKSIAARGLFGAQSAERVTLGQYEQIELVAEGGMGRVYRAHDSRLQRTVALKLVRPDRSDTVGAEALLAEARAAVAVPHPNVVDVYEVGESAGLVYIAMQFIAGASLDRWVESDQAALPSLLRGLLTIASALAAAHRNDVVHRDIKPRNILIADDGGFYLGDFGLAEIWRTSVPDPSSEESTRSVGGTPLFVAPELLDGGDATPASDIFSLGVTIFRSVYARPPFPGTTSRWVAAGAEQPSCPRRGRFGLVPRALRHTVARMLAIDPSARPSVEQVVATLETVCQAPATRRRATLGLGLTLAFAAAVAARPGPRPQHLCAAAGQPVLSEAELRALGLHLQRLERPFAASTAAAADAFFRRENEAAIQAGVAECERDADRGLARALFAEDSCLAREVEALRALHASLLDIDAERLGQIAPLLARLEVRGDCEAAPQLGTRFDPAQAARLSDLRDRLQRFDTLFELTASGEAADQARALWTEAQAQGDALTRAWAGVLAGRAAARVGEVETAEAALEAAFTASLEAGSSLWAARALTQIVWVDASLREHPNAATRVAQLGLGYARQVGDRERAALLEVELLDYVSTALDLAGEPERAESSSRQALAMLLALDGPHVVQEARVRANLAVVLSNLDRNAESVVESEAAYDVLARAYGETHPHVVSVLNNLALQRLIANDLAGARRDFERALALKAHIYGRAHPSSISTRLGLAGVAESQGAIEEALSQLEAARAIAELAVEAGASSRQLEAVCYERARVSLNAGRLEDAGAAIERSLALERAREPSGAWVTSDLLHLRILRAQLAPRFAAALAQVRDQVQSGALRASEWEQLYLEFLGLSVELSPCHQADDPQLRAFLRRLEAEPDPGELADDVQAWLSC</sequence>
<proteinExistence type="predicted"/>
<dbReference type="EC" id="2.7.11.1" evidence="6"/>
<dbReference type="InterPro" id="IPR000719">
    <property type="entry name" value="Prot_kinase_dom"/>
</dbReference>
<dbReference type="PANTHER" id="PTHR43289:SF6">
    <property type="entry name" value="SERINE_THREONINE-PROTEIN KINASE NEKL-3"/>
    <property type="match status" value="1"/>
</dbReference>
<reference evidence="6 7" key="1">
    <citation type="submission" date="2018-03" db="EMBL/GenBank/DDBJ databases">
        <title>Draft Genome Sequences of the Obligatory Marine Myxobacteria Enhygromyxa salina SWB007.</title>
        <authorList>
            <person name="Poehlein A."/>
            <person name="Moghaddam J.A."/>
            <person name="Harms H."/>
            <person name="Alanjari M."/>
            <person name="Koenig G.M."/>
            <person name="Daniel R."/>
            <person name="Schaeberle T.F."/>
        </authorList>
    </citation>
    <scope>NUCLEOTIDE SEQUENCE [LARGE SCALE GENOMIC DNA]</scope>
    <source>
        <strain evidence="6 7">SWB007</strain>
    </source>
</reference>
<dbReference type="GO" id="GO:0005524">
    <property type="term" value="F:ATP binding"/>
    <property type="evidence" value="ECO:0007669"/>
    <property type="project" value="UniProtKB-KW"/>
</dbReference>
<gene>
    <name evidence="6" type="primary">prkC_27</name>
    <name evidence="6" type="ORF">ENSA7_52630</name>
</gene>
<evidence type="ECO:0000256" key="1">
    <source>
        <dbReference type="ARBA" id="ARBA00022679"/>
    </source>
</evidence>
<dbReference type="Proteomes" id="UP000238823">
    <property type="component" value="Unassembled WGS sequence"/>
</dbReference>
<name>A0A2S9YFK9_9BACT</name>
<dbReference type="InterPro" id="IPR008271">
    <property type="entry name" value="Ser/Thr_kinase_AS"/>
</dbReference>
<dbReference type="PANTHER" id="PTHR43289">
    <property type="entry name" value="MITOGEN-ACTIVATED PROTEIN KINASE KINASE KINASE 20-RELATED"/>
    <property type="match status" value="1"/>
</dbReference>
<dbReference type="InterPro" id="IPR011990">
    <property type="entry name" value="TPR-like_helical_dom_sf"/>
</dbReference>
<keyword evidence="1 6" id="KW-0808">Transferase</keyword>
<dbReference type="Gene3D" id="1.10.510.10">
    <property type="entry name" value="Transferase(Phosphotransferase) domain 1"/>
    <property type="match status" value="1"/>
</dbReference>
<dbReference type="SUPFAM" id="SSF48452">
    <property type="entry name" value="TPR-like"/>
    <property type="match status" value="1"/>
</dbReference>
<evidence type="ECO:0000256" key="3">
    <source>
        <dbReference type="ARBA" id="ARBA00022777"/>
    </source>
</evidence>
<dbReference type="InterPro" id="IPR011009">
    <property type="entry name" value="Kinase-like_dom_sf"/>
</dbReference>
<keyword evidence="2" id="KW-0547">Nucleotide-binding</keyword>
<dbReference type="EMBL" id="PVNL01000107">
    <property type="protein sequence ID" value="PRQ03796.1"/>
    <property type="molecule type" value="Genomic_DNA"/>
</dbReference>
<dbReference type="OrthoDB" id="9801841at2"/>
<evidence type="ECO:0000259" key="5">
    <source>
        <dbReference type="PROSITE" id="PS50011"/>
    </source>
</evidence>
<dbReference type="Gene3D" id="3.30.200.20">
    <property type="entry name" value="Phosphorylase Kinase, domain 1"/>
    <property type="match status" value="1"/>
</dbReference>
<accession>A0A2S9YFK9</accession>
<dbReference type="Pfam" id="PF00069">
    <property type="entry name" value="Pkinase"/>
    <property type="match status" value="1"/>
</dbReference>
<evidence type="ECO:0000313" key="6">
    <source>
        <dbReference type="EMBL" id="PRQ03796.1"/>
    </source>
</evidence>
<dbReference type="RefSeq" id="WP_106092152.1">
    <property type="nucleotide sequence ID" value="NZ_PVNL01000107.1"/>
</dbReference>
<feature type="domain" description="Protein kinase" evidence="5">
    <location>
        <begin position="46"/>
        <end position="306"/>
    </location>
</feature>
<keyword evidence="4" id="KW-0067">ATP-binding</keyword>
<dbReference type="PROSITE" id="PS00108">
    <property type="entry name" value="PROTEIN_KINASE_ST"/>
    <property type="match status" value="1"/>
</dbReference>
<dbReference type="GO" id="GO:0004674">
    <property type="term" value="F:protein serine/threonine kinase activity"/>
    <property type="evidence" value="ECO:0007669"/>
    <property type="project" value="UniProtKB-EC"/>
</dbReference>
<protein>
    <submittedName>
        <fullName evidence="6">Serine/threonine-protein kinase PrkC</fullName>
        <ecNumber evidence="6">2.7.11.1</ecNumber>
    </submittedName>
</protein>
<organism evidence="6 7">
    <name type="scientific">Enhygromyxa salina</name>
    <dbReference type="NCBI Taxonomy" id="215803"/>
    <lineage>
        <taxon>Bacteria</taxon>
        <taxon>Pseudomonadati</taxon>
        <taxon>Myxococcota</taxon>
        <taxon>Polyangia</taxon>
        <taxon>Nannocystales</taxon>
        <taxon>Nannocystaceae</taxon>
        <taxon>Enhygromyxa</taxon>
    </lineage>
</organism>
<keyword evidence="3 6" id="KW-0418">Kinase</keyword>
<dbReference type="AlphaFoldDB" id="A0A2S9YFK9"/>
<dbReference type="Gene3D" id="1.25.40.10">
    <property type="entry name" value="Tetratricopeptide repeat domain"/>
    <property type="match status" value="2"/>
</dbReference>
<evidence type="ECO:0000256" key="2">
    <source>
        <dbReference type="ARBA" id="ARBA00022741"/>
    </source>
</evidence>
<dbReference type="Pfam" id="PF13424">
    <property type="entry name" value="TPR_12"/>
    <property type="match status" value="1"/>
</dbReference>
<dbReference type="CDD" id="cd14014">
    <property type="entry name" value="STKc_PknB_like"/>
    <property type="match status" value="1"/>
</dbReference>